<proteinExistence type="predicted"/>
<feature type="non-terminal residue" evidence="2">
    <location>
        <position position="1"/>
    </location>
</feature>
<reference evidence="2" key="2">
    <citation type="journal article" date="2023" name="Plants (Basel)">
        <title>Annotation of the Turnera subulata (Passifloraceae) Draft Genome Reveals the S-Locus Evolved after the Divergence of Turneroideae from Passifloroideae in a Stepwise Manner.</title>
        <authorList>
            <person name="Henning P.M."/>
            <person name="Roalson E.H."/>
            <person name="Mir W."/>
            <person name="McCubbin A.G."/>
            <person name="Shore J.S."/>
        </authorList>
    </citation>
    <scope>NUCLEOTIDE SEQUENCE</scope>
    <source>
        <strain evidence="2">F60SS</strain>
    </source>
</reference>
<evidence type="ECO:0000256" key="1">
    <source>
        <dbReference type="SAM" id="MobiDB-lite"/>
    </source>
</evidence>
<gene>
    <name evidence="2" type="ORF">Tsubulata_025774</name>
</gene>
<name>A0A9Q0JQ72_9ROSI</name>
<keyword evidence="3" id="KW-1185">Reference proteome</keyword>
<comment type="caution">
    <text evidence="2">The sequence shown here is derived from an EMBL/GenBank/DDBJ whole genome shotgun (WGS) entry which is preliminary data.</text>
</comment>
<evidence type="ECO:0000313" key="3">
    <source>
        <dbReference type="Proteomes" id="UP001141552"/>
    </source>
</evidence>
<protein>
    <submittedName>
        <fullName evidence="2">Uncharacterized protein</fullName>
    </submittedName>
</protein>
<organism evidence="2 3">
    <name type="scientific">Turnera subulata</name>
    <dbReference type="NCBI Taxonomy" id="218843"/>
    <lineage>
        <taxon>Eukaryota</taxon>
        <taxon>Viridiplantae</taxon>
        <taxon>Streptophyta</taxon>
        <taxon>Embryophyta</taxon>
        <taxon>Tracheophyta</taxon>
        <taxon>Spermatophyta</taxon>
        <taxon>Magnoliopsida</taxon>
        <taxon>eudicotyledons</taxon>
        <taxon>Gunneridae</taxon>
        <taxon>Pentapetalae</taxon>
        <taxon>rosids</taxon>
        <taxon>fabids</taxon>
        <taxon>Malpighiales</taxon>
        <taxon>Passifloraceae</taxon>
        <taxon>Turnera</taxon>
    </lineage>
</organism>
<evidence type="ECO:0000313" key="2">
    <source>
        <dbReference type="EMBL" id="KAJ4848790.1"/>
    </source>
</evidence>
<accession>A0A9Q0JQ72</accession>
<dbReference type="EMBL" id="JAKUCV010000799">
    <property type="protein sequence ID" value="KAJ4848790.1"/>
    <property type="molecule type" value="Genomic_DNA"/>
</dbReference>
<sequence length="137" mass="15579">MGAEARSTQDYPPRSCWRKTAFPSKAAAVLQSRSISFRKDSIRQEDPFFIAFKKCTEQPANREFLNCLDGSKRTKSRRKRTFTAGALSCKYSCNAATDNLVRRSQIPIHISQEMMMRQTGKKDHKGAGQNFIPGDKR</sequence>
<dbReference type="AlphaFoldDB" id="A0A9Q0JQ72"/>
<reference evidence="2" key="1">
    <citation type="submission" date="2022-02" db="EMBL/GenBank/DDBJ databases">
        <authorList>
            <person name="Henning P.M."/>
            <person name="McCubbin A.G."/>
            <person name="Shore J.S."/>
        </authorList>
    </citation>
    <scope>NUCLEOTIDE SEQUENCE</scope>
    <source>
        <strain evidence="2">F60SS</strain>
        <tissue evidence="2">Leaves</tissue>
    </source>
</reference>
<dbReference type="Proteomes" id="UP001141552">
    <property type="component" value="Unassembled WGS sequence"/>
</dbReference>
<feature type="region of interest" description="Disordered" evidence="1">
    <location>
        <begin position="116"/>
        <end position="137"/>
    </location>
</feature>